<feature type="transmembrane region" description="Helical" evidence="2">
    <location>
        <begin position="47"/>
        <end position="66"/>
    </location>
</feature>
<keyword evidence="2" id="KW-1133">Transmembrane helix</keyword>
<evidence type="ECO:0000313" key="4">
    <source>
        <dbReference type="Proteomes" id="UP001430990"/>
    </source>
</evidence>
<protein>
    <recommendedName>
        <fullName evidence="5">Polysaccharide chain length determinant N-terminal domain-containing protein</fullName>
    </recommendedName>
</protein>
<organism evidence="3 4">
    <name type="scientific">Bradyrhizobium barranii</name>
    <dbReference type="NCBI Taxonomy" id="2992140"/>
    <lineage>
        <taxon>Bacteria</taxon>
        <taxon>Pseudomonadati</taxon>
        <taxon>Pseudomonadota</taxon>
        <taxon>Alphaproteobacteria</taxon>
        <taxon>Hyphomicrobiales</taxon>
        <taxon>Nitrobacteraceae</taxon>
        <taxon>Bradyrhizobium</taxon>
    </lineage>
</organism>
<feature type="compositionally biased region" description="Low complexity" evidence="1">
    <location>
        <begin position="85"/>
        <end position="94"/>
    </location>
</feature>
<evidence type="ECO:0008006" key="5">
    <source>
        <dbReference type="Google" id="ProtNLM"/>
    </source>
</evidence>
<reference evidence="3" key="1">
    <citation type="submission" date="2021-11" db="EMBL/GenBank/DDBJ databases">
        <title>Australian commercial rhizobial inoculants.</title>
        <authorList>
            <person name="Kohlmeier M.G."/>
            <person name="O'Hara G.W."/>
            <person name="Colombi E."/>
            <person name="Ramsay J.P."/>
            <person name="Terpolilli J."/>
        </authorList>
    </citation>
    <scope>NUCLEOTIDE SEQUENCE</scope>
    <source>
        <strain evidence="3">CC829</strain>
    </source>
</reference>
<proteinExistence type="predicted"/>
<feature type="transmembrane region" description="Helical" evidence="2">
    <location>
        <begin position="315"/>
        <end position="336"/>
    </location>
</feature>
<accession>A0ABY3QV39</accession>
<name>A0ABY3QV39_9BRAD</name>
<dbReference type="Gene3D" id="3.40.50.300">
    <property type="entry name" value="P-loop containing nucleotide triphosphate hydrolases"/>
    <property type="match status" value="1"/>
</dbReference>
<evidence type="ECO:0000256" key="1">
    <source>
        <dbReference type="SAM" id="MobiDB-lite"/>
    </source>
</evidence>
<dbReference type="PANTHER" id="PTHR32309">
    <property type="entry name" value="TYROSINE-PROTEIN KINASE"/>
    <property type="match status" value="1"/>
</dbReference>
<gene>
    <name evidence="3" type="ORF">BjapCC829_15290</name>
</gene>
<evidence type="ECO:0000313" key="3">
    <source>
        <dbReference type="EMBL" id="UFW89805.1"/>
    </source>
</evidence>
<dbReference type="PANTHER" id="PTHR32309:SF13">
    <property type="entry name" value="FERRIC ENTEROBACTIN TRANSPORT PROTEIN FEPE"/>
    <property type="match status" value="1"/>
</dbReference>
<dbReference type="SUPFAM" id="SSF52540">
    <property type="entry name" value="P-loop containing nucleoside triphosphate hydrolases"/>
    <property type="match status" value="1"/>
</dbReference>
<dbReference type="RefSeq" id="WP_063984328.1">
    <property type="nucleotide sequence ID" value="NZ_CP088100.1"/>
</dbReference>
<dbReference type="Proteomes" id="UP001430990">
    <property type="component" value="Chromosome"/>
</dbReference>
<keyword evidence="2" id="KW-0472">Membrane</keyword>
<dbReference type="InterPro" id="IPR027417">
    <property type="entry name" value="P-loop_NTPase"/>
</dbReference>
<keyword evidence="4" id="KW-1185">Reference proteome</keyword>
<keyword evidence="2" id="KW-0812">Transmembrane</keyword>
<feature type="region of interest" description="Disordered" evidence="1">
    <location>
        <begin position="85"/>
        <end position="106"/>
    </location>
</feature>
<dbReference type="InterPro" id="IPR050445">
    <property type="entry name" value="Bact_polysacc_biosynth/exp"/>
</dbReference>
<dbReference type="EMBL" id="CP088100">
    <property type="protein sequence ID" value="UFW89805.1"/>
    <property type="molecule type" value="Genomic_DNA"/>
</dbReference>
<sequence>MEAFTNKRILPVTVLSQGRSKGDESPPDDAIAAFKHVFESIRRYKLFIVKMIGAGALLAVLGSIFMSPTYLATAQLVVSARSGGAADNAGAPGNSTPTGGSDDPTIDTHVTVMSSDAYLRRLLPALRMLDNPANENGTASMLRTALSKIKGFLSFRKDQPSDGAAVAALKGRLKVSQERRSRVISVIASDPNPQRAADVANLVARSYADELVRQKRAVELQALDAIAAQSANVQRELSTAKAEWDASHSGQTSSSPAAAQAAAALEWKITTLAQQYETLIRKRQDLTTKGVVAEPDVTVIADAPPPDFPSSLNPFLLVPPITIIFALLACLVAIILKYFDRSLHTEAEAAEALDIPCVGLIPSIPPELSISPQRFVEQSAVSHNRAVRSTVVSLMAADPVSPQTPHVILVTSSLHGEGKSAIAWSFGFCAAQLGQRVLFLDFSQLPRRVGGEAADLFKLLAHDGAAAKAVQHIPELGLDYISSRLSEGSRLGPLAGPKVASLFEHFRNTYDLVVINAPSLDDAPEVRLLASWADHVLLAVRAGSTSRDVVRSTLTRFAGTSDLDSRVKLWCVLTHGVPSELAPSDLEPSSTSTLMHYYRSFKTTAVRWTSIEPVINVSDHAESGLRPRQ</sequence>
<evidence type="ECO:0000256" key="2">
    <source>
        <dbReference type="SAM" id="Phobius"/>
    </source>
</evidence>